<dbReference type="PRINTS" id="PR00080">
    <property type="entry name" value="SDRFAMILY"/>
</dbReference>
<dbReference type="SUPFAM" id="SSF51735">
    <property type="entry name" value="NAD(P)-binding Rossmann-fold domains"/>
    <property type="match status" value="1"/>
</dbReference>
<reference evidence="2 3" key="1">
    <citation type="submission" date="2020-01" db="EMBL/GenBank/DDBJ databases">
        <title>Insect and environment-associated Actinomycetes.</title>
        <authorList>
            <person name="Currrie C."/>
            <person name="Chevrette M."/>
            <person name="Carlson C."/>
            <person name="Stubbendieck R."/>
            <person name="Wendt-Pienkowski E."/>
        </authorList>
    </citation>
    <scope>NUCLEOTIDE SEQUENCE [LARGE SCALE GENOMIC DNA]</scope>
    <source>
        <strain evidence="2 3">SID8386</strain>
    </source>
</reference>
<name>A0ABX0C7P6_9PSEU</name>
<accession>A0ABX0C7P6</accession>
<dbReference type="PRINTS" id="PR00081">
    <property type="entry name" value="GDHRDH"/>
</dbReference>
<dbReference type="Proteomes" id="UP000470404">
    <property type="component" value="Unassembled WGS sequence"/>
</dbReference>
<evidence type="ECO:0000256" key="1">
    <source>
        <dbReference type="ARBA" id="ARBA00006484"/>
    </source>
</evidence>
<evidence type="ECO:0000313" key="3">
    <source>
        <dbReference type="Proteomes" id="UP000470404"/>
    </source>
</evidence>
<evidence type="ECO:0000313" key="2">
    <source>
        <dbReference type="EMBL" id="NEC62358.1"/>
    </source>
</evidence>
<comment type="caution">
    <text evidence="2">The sequence shown here is derived from an EMBL/GenBank/DDBJ whole genome shotgun (WGS) entry which is preliminary data.</text>
</comment>
<keyword evidence="3" id="KW-1185">Reference proteome</keyword>
<protein>
    <submittedName>
        <fullName evidence="2">SDR family oxidoreductase</fullName>
    </submittedName>
</protein>
<dbReference type="PANTHER" id="PTHR42760">
    <property type="entry name" value="SHORT-CHAIN DEHYDROGENASES/REDUCTASES FAMILY MEMBER"/>
    <property type="match status" value="1"/>
</dbReference>
<dbReference type="Gene3D" id="3.40.50.720">
    <property type="entry name" value="NAD(P)-binding Rossmann-like Domain"/>
    <property type="match status" value="1"/>
</dbReference>
<dbReference type="InterPro" id="IPR036291">
    <property type="entry name" value="NAD(P)-bd_dom_sf"/>
</dbReference>
<dbReference type="InterPro" id="IPR002347">
    <property type="entry name" value="SDR_fam"/>
</dbReference>
<proteinExistence type="inferred from homology"/>
<sequence length="230" mass="24039">MARAASAAGASVVVAARRVERLRDLAGELPSATAVRCDVAVDEDRVRLIETALDRYGRLDGLVNNAGVSEPGPASREAVETFRRQLEINLVAPFALAALAARAMRELPGSARSIVNVSSIMGLRSTAPMPEAGYVASKAGLIGLTRELASQWGRHRIRVNALAPGFFPSEMTDGLVSADGGAPHWITGGTPLGRLGRPEDLDGALVFLLSAAASFVTGHTLVVDGGFTTR</sequence>
<dbReference type="EMBL" id="JAAGNC010000212">
    <property type="protein sequence ID" value="NEC62358.1"/>
    <property type="molecule type" value="Genomic_DNA"/>
</dbReference>
<comment type="similarity">
    <text evidence="1">Belongs to the short-chain dehydrogenases/reductases (SDR) family.</text>
</comment>
<organism evidence="2 3">
    <name type="scientific">Amycolatopsis rubida</name>
    <dbReference type="NCBI Taxonomy" id="112413"/>
    <lineage>
        <taxon>Bacteria</taxon>
        <taxon>Bacillati</taxon>
        <taxon>Actinomycetota</taxon>
        <taxon>Actinomycetes</taxon>
        <taxon>Pseudonocardiales</taxon>
        <taxon>Pseudonocardiaceae</taxon>
        <taxon>Amycolatopsis</taxon>
    </lineage>
</organism>
<gene>
    <name evidence="2" type="ORF">G3I59_43830</name>
</gene>
<dbReference type="CDD" id="cd05233">
    <property type="entry name" value="SDR_c"/>
    <property type="match status" value="1"/>
</dbReference>
<dbReference type="Pfam" id="PF13561">
    <property type="entry name" value="adh_short_C2"/>
    <property type="match status" value="1"/>
</dbReference>